<gene>
    <name evidence="1" type="ORF">S03H2_02389</name>
</gene>
<reference evidence="1" key="1">
    <citation type="journal article" date="2014" name="Front. Microbiol.">
        <title>High frequency of phylogenetically diverse reductive dehalogenase-homologous genes in deep subseafloor sedimentary metagenomes.</title>
        <authorList>
            <person name="Kawai M."/>
            <person name="Futagami T."/>
            <person name="Toyoda A."/>
            <person name="Takaki Y."/>
            <person name="Nishi S."/>
            <person name="Hori S."/>
            <person name="Arai W."/>
            <person name="Tsubouchi T."/>
            <person name="Morono Y."/>
            <person name="Uchiyama I."/>
            <person name="Ito T."/>
            <person name="Fujiyama A."/>
            <person name="Inagaki F."/>
            <person name="Takami H."/>
        </authorList>
    </citation>
    <scope>NUCLEOTIDE SEQUENCE</scope>
    <source>
        <strain evidence="1">Expedition CK06-06</strain>
    </source>
</reference>
<evidence type="ECO:0000313" key="1">
    <source>
        <dbReference type="EMBL" id="GAH24969.1"/>
    </source>
</evidence>
<dbReference type="AlphaFoldDB" id="X1F6J1"/>
<dbReference type="EMBL" id="BARU01000791">
    <property type="protein sequence ID" value="GAH24969.1"/>
    <property type="molecule type" value="Genomic_DNA"/>
</dbReference>
<organism evidence="1">
    <name type="scientific">marine sediment metagenome</name>
    <dbReference type="NCBI Taxonomy" id="412755"/>
    <lineage>
        <taxon>unclassified sequences</taxon>
        <taxon>metagenomes</taxon>
        <taxon>ecological metagenomes</taxon>
    </lineage>
</organism>
<proteinExistence type="predicted"/>
<name>X1F6J1_9ZZZZ</name>
<comment type="caution">
    <text evidence="1">The sequence shown here is derived from an EMBL/GenBank/DDBJ whole genome shotgun (WGS) entry which is preliminary data.</text>
</comment>
<protein>
    <submittedName>
        <fullName evidence="1">Uncharacterized protein</fullName>
    </submittedName>
</protein>
<accession>X1F6J1</accession>
<sequence length="239" mass="26839">MSNSKWIGIPLGIHNSNNPIENTCLKGKTKLQVKCIGGQGGITGDYKVKLFGDYFKEDAAVVRLLGSIFNPVPATFFDVQRNKSVAINRPVGCSIANLTEMSGGAIKAPKPRILPYVAFAWNAQATTANQEYNYALAEQNVDKDWEDFEWNFDRTEALLITHLAANEVANSKELWVEIADLEYPRNHFDIRQFTNELPFSNFDTEQPLKKYNLLIHDEKAILKVKDDGTPVWSCSNSIP</sequence>